<feature type="compositionally biased region" description="Basic and acidic residues" evidence="1">
    <location>
        <begin position="83"/>
        <end position="108"/>
    </location>
</feature>
<feature type="region of interest" description="Disordered" evidence="1">
    <location>
        <begin position="64"/>
        <end position="130"/>
    </location>
</feature>
<proteinExistence type="predicted"/>
<organism evidence="2">
    <name type="scientific">freshwater metagenome</name>
    <dbReference type="NCBI Taxonomy" id="449393"/>
    <lineage>
        <taxon>unclassified sequences</taxon>
        <taxon>metagenomes</taxon>
        <taxon>ecological metagenomes</taxon>
    </lineage>
</organism>
<feature type="compositionally biased region" description="Basic and acidic residues" evidence="1">
    <location>
        <begin position="64"/>
        <end position="76"/>
    </location>
</feature>
<gene>
    <name evidence="2" type="ORF">UFOPK3954_02341</name>
</gene>
<dbReference type="EMBL" id="CAFBON010000346">
    <property type="protein sequence ID" value="CAB5011552.1"/>
    <property type="molecule type" value="Genomic_DNA"/>
</dbReference>
<evidence type="ECO:0000256" key="1">
    <source>
        <dbReference type="SAM" id="MobiDB-lite"/>
    </source>
</evidence>
<feature type="compositionally biased region" description="Low complexity" evidence="1">
    <location>
        <begin position="113"/>
        <end position="130"/>
    </location>
</feature>
<reference evidence="2" key="1">
    <citation type="submission" date="2020-05" db="EMBL/GenBank/DDBJ databases">
        <authorList>
            <person name="Chiriac C."/>
            <person name="Salcher M."/>
            <person name="Ghai R."/>
            <person name="Kavagutti S V."/>
        </authorList>
    </citation>
    <scope>NUCLEOTIDE SEQUENCE</scope>
</reference>
<accession>A0A6J7QB17</accession>
<protein>
    <submittedName>
        <fullName evidence="2">Unannotated protein</fullName>
    </submittedName>
</protein>
<evidence type="ECO:0000313" key="2">
    <source>
        <dbReference type="EMBL" id="CAB5011552.1"/>
    </source>
</evidence>
<dbReference type="AlphaFoldDB" id="A0A6J7QB17"/>
<name>A0A6J7QB17_9ZZZZ</name>
<sequence>MPALVALEDVHDWVVLGAQRSVLQPVRDRGKALVGPGEPFEAPEPTPEGRLLVAGQVLFGEHQHGVLEERSVDERPLVVSEGGKAHPPDGGAERGLERFDRDHMRDGSRPFSPVSGVGPAAGRVGAAPGA</sequence>